<evidence type="ECO:0000256" key="2">
    <source>
        <dbReference type="ARBA" id="ARBA00022475"/>
    </source>
</evidence>
<dbReference type="PANTHER" id="PTHR31044:SF52">
    <property type="entry name" value="OS01G0631500 PROTEIN"/>
    <property type="match status" value="1"/>
</dbReference>
<evidence type="ECO:0000259" key="10">
    <source>
        <dbReference type="SMART" id="SM00768"/>
    </source>
</evidence>
<evidence type="ECO:0000313" key="11">
    <source>
        <dbReference type="EMBL" id="KAI5067128.1"/>
    </source>
</evidence>
<feature type="signal peptide" evidence="9">
    <location>
        <begin position="1"/>
        <end position="18"/>
    </location>
</feature>
<sequence length="339" mass="37112">MAISKLSMPLQIAVYCLAIGIWASPGRGGGEGVGVERQTVGAGTWCVAREDASETEMQAALDWACGQESGQGNVDCTAISSGGVCDSPDSLTAHASYAFNAYFQNLNQAAGACDFGGCAQTTTSDPSVGACTYSSSSASPFLATGNVSNSSPSNEGSEPRKKHPEDKNFFFKRFLRRLGRAEGAAKWSRQKLAALRNEVVVELLRTDLKTRMGGWSVMEIEDDEVFTQWLQRELQGEEDTFGVNSSSCSSLKNGRLLWQVFDCLFKHFETIVCSLWYFAVCRGVLDYELPAYHDGLIIVDFFVIDTSIHVRAFYWISKTLLGMLMGKDDHKQVQVVKYG</sequence>
<dbReference type="PANTHER" id="PTHR31044">
    <property type="entry name" value="BETA-1,3 GLUCANASE"/>
    <property type="match status" value="1"/>
</dbReference>
<evidence type="ECO:0000256" key="8">
    <source>
        <dbReference type="SAM" id="MobiDB-lite"/>
    </source>
</evidence>
<dbReference type="Gene3D" id="1.20.58.1040">
    <property type="match status" value="1"/>
</dbReference>
<keyword evidence="5" id="KW-0472">Membrane</keyword>
<evidence type="ECO:0000256" key="1">
    <source>
        <dbReference type="ARBA" id="ARBA00004609"/>
    </source>
</evidence>
<dbReference type="GO" id="GO:0009506">
    <property type="term" value="C:plasmodesma"/>
    <property type="evidence" value="ECO:0007669"/>
    <property type="project" value="UniProtKB-ARBA"/>
</dbReference>
<keyword evidence="7" id="KW-0325">Glycoprotein</keyword>
<gene>
    <name evidence="11" type="ORF">GOP47_0017656</name>
</gene>
<comment type="subcellular location">
    <subcellularLocation>
        <location evidence="1">Cell membrane</location>
        <topology evidence="1">Lipid-anchor</topology>
        <topology evidence="1">GPI-anchor</topology>
    </subcellularLocation>
</comment>
<comment type="caution">
    <text evidence="11">The sequence shown here is derived from an EMBL/GenBank/DDBJ whole genome shotgun (WGS) entry which is preliminary data.</text>
</comment>
<dbReference type="FunFam" id="1.20.58.1040:FF:000001">
    <property type="entry name" value="Glucan endo-1,3-beta-glucosidase 4"/>
    <property type="match status" value="1"/>
</dbReference>
<dbReference type="AlphaFoldDB" id="A0A9D4UGN0"/>
<organism evidence="11 12">
    <name type="scientific">Adiantum capillus-veneris</name>
    <name type="common">Maidenhair fern</name>
    <dbReference type="NCBI Taxonomy" id="13818"/>
    <lineage>
        <taxon>Eukaryota</taxon>
        <taxon>Viridiplantae</taxon>
        <taxon>Streptophyta</taxon>
        <taxon>Embryophyta</taxon>
        <taxon>Tracheophyta</taxon>
        <taxon>Polypodiopsida</taxon>
        <taxon>Polypodiidae</taxon>
        <taxon>Polypodiales</taxon>
        <taxon>Pteridineae</taxon>
        <taxon>Pteridaceae</taxon>
        <taxon>Vittarioideae</taxon>
        <taxon>Adiantum</taxon>
    </lineage>
</organism>
<dbReference type="SMART" id="SM00768">
    <property type="entry name" value="X8"/>
    <property type="match status" value="1"/>
</dbReference>
<accession>A0A9D4UGN0</accession>
<feature type="compositionally biased region" description="Low complexity" evidence="8">
    <location>
        <begin position="145"/>
        <end position="156"/>
    </location>
</feature>
<feature type="chain" id="PRO_5039468377" description="X8 domain-containing protein" evidence="9">
    <location>
        <begin position="19"/>
        <end position="339"/>
    </location>
</feature>
<evidence type="ECO:0000256" key="3">
    <source>
        <dbReference type="ARBA" id="ARBA00022622"/>
    </source>
</evidence>
<dbReference type="GO" id="GO:0098552">
    <property type="term" value="C:side of membrane"/>
    <property type="evidence" value="ECO:0007669"/>
    <property type="project" value="UniProtKB-KW"/>
</dbReference>
<protein>
    <recommendedName>
        <fullName evidence="10">X8 domain-containing protein</fullName>
    </recommendedName>
</protein>
<evidence type="ECO:0000313" key="12">
    <source>
        <dbReference type="Proteomes" id="UP000886520"/>
    </source>
</evidence>
<keyword evidence="12" id="KW-1185">Reference proteome</keyword>
<dbReference type="OrthoDB" id="417697at2759"/>
<evidence type="ECO:0000256" key="9">
    <source>
        <dbReference type="SAM" id="SignalP"/>
    </source>
</evidence>
<evidence type="ECO:0000256" key="4">
    <source>
        <dbReference type="ARBA" id="ARBA00022729"/>
    </source>
</evidence>
<dbReference type="GO" id="GO:0005886">
    <property type="term" value="C:plasma membrane"/>
    <property type="evidence" value="ECO:0007669"/>
    <property type="project" value="UniProtKB-SubCell"/>
</dbReference>
<dbReference type="InterPro" id="IPR012946">
    <property type="entry name" value="X8"/>
</dbReference>
<evidence type="ECO:0000256" key="7">
    <source>
        <dbReference type="ARBA" id="ARBA00023180"/>
    </source>
</evidence>
<evidence type="ECO:0000256" key="6">
    <source>
        <dbReference type="ARBA" id="ARBA00023157"/>
    </source>
</evidence>
<feature type="region of interest" description="Disordered" evidence="8">
    <location>
        <begin position="144"/>
        <end position="164"/>
    </location>
</feature>
<dbReference type="Proteomes" id="UP000886520">
    <property type="component" value="Chromosome 17"/>
</dbReference>
<proteinExistence type="predicted"/>
<dbReference type="Pfam" id="PF07983">
    <property type="entry name" value="X8"/>
    <property type="match status" value="1"/>
</dbReference>
<evidence type="ECO:0000256" key="5">
    <source>
        <dbReference type="ARBA" id="ARBA00023136"/>
    </source>
</evidence>
<dbReference type="InterPro" id="IPR044788">
    <property type="entry name" value="X8_dom_prot"/>
</dbReference>
<keyword evidence="3" id="KW-0336">GPI-anchor</keyword>
<keyword evidence="6" id="KW-1015">Disulfide bond</keyword>
<feature type="domain" description="X8" evidence="10">
    <location>
        <begin position="44"/>
        <end position="133"/>
    </location>
</feature>
<name>A0A9D4UGN0_ADICA</name>
<keyword evidence="2" id="KW-1003">Cell membrane</keyword>
<keyword evidence="4 9" id="KW-0732">Signal</keyword>
<reference evidence="11" key="1">
    <citation type="submission" date="2021-01" db="EMBL/GenBank/DDBJ databases">
        <title>Adiantum capillus-veneris genome.</title>
        <authorList>
            <person name="Fang Y."/>
            <person name="Liao Q."/>
        </authorList>
    </citation>
    <scope>NUCLEOTIDE SEQUENCE</scope>
    <source>
        <strain evidence="11">H3</strain>
        <tissue evidence="11">Leaf</tissue>
    </source>
</reference>
<keyword evidence="3" id="KW-0449">Lipoprotein</keyword>
<dbReference type="EMBL" id="JABFUD020000017">
    <property type="protein sequence ID" value="KAI5067128.1"/>
    <property type="molecule type" value="Genomic_DNA"/>
</dbReference>